<evidence type="ECO:0000256" key="3">
    <source>
        <dbReference type="ARBA" id="ARBA00022692"/>
    </source>
</evidence>
<dbReference type="GO" id="GO:0005739">
    <property type="term" value="C:mitochondrion"/>
    <property type="evidence" value="ECO:0007669"/>
    <property type="project" value="UniProtKB-SubCell"/>
</dbReference>
<gene>
    <name evidence="9" type="ORF">BJ554DRAFT_6738</name>
</gene>
<comment type="caution">
    <text evidence="9">The sequence shown here is derived from an EMBL/GenBank/DDBJ whole genome shotgun (WGS) entry which is preliminary data.</text>
</comment>
<dbReference type="InterPro" id="IPR024461">
    <property type="entry name" value="CCDC90-like"/>
</dbReference>
<evidence type="ECO:0000256" key="1">
    <source>
        <dbReference type="ARBA" id="ARBA00004173"/>
    </source>
</evidence>
<sequence>MLKSENERLVGEVEKLKQKLREEITRTQAGVRLDISLFRGASRDETSAHELKIKETDARVQADISDLRTEMERCAYRCSGEVLGVVKPHRHDHRSGSPVLGVHEDVPTLKRRGKKNEQ</sequence>
<dbReference type="Proteomes" id="UP000673691">
    <property type="component" value="Unassembled WGS sequence"/>
</dbReference>
<evidence type="ECO:0000256" key="4">
    <source>
        <dbReference type="ARBA" id="ARBA00022989"/>
    </source>
</evidence>
<keyword evidence="6" id="KW-0496">Mitochondrion</keyword>
<dbReference type="Pfam" id="PF07798">
    <property type="entry name" value="CCDC90-like"/>
    <property type="match status" value="1"/>
</dbReference>
<feature type="region of interest" description="Disordered" evidence="8">
    <location>
        <begin position="88"/>
        <end position="118"/>
    </location>
</feature>
<evidence type="ECO:0000256" key="8">
    <source>
        <dbReference type="SAM" id="MobiDB-lite"/>
    </source>
</evidence>
<dbReference type="GO" id="GO:0016020">
    <property type="term" value="C:membrane"/>
    <property type="evidence" value="ECO:0007669"/>
    <property type="project" value="UniProtKB-SubCell"/>
</dbReference>
<name>A0A8H7ZXQ6_9FUNG</name>
<keyword evidence="3" id="KW-0812">Transmembrane</keyword>
<keyword evidence="5" id="KW-0175">Coiled coil</keyword>
<evidence type="ECO:0000256" key="5">
    <source>
        <dbReference type="ARBA" id="ARBA00023054"/>
    </source>
</evidence>
<feature type="compositionally biased region" description="Basic residues" evidence="8">
    <location>
        <begin position="109"/>
        <end position="118"/>
    </location>
</feature>
<accession>A0A8H7ZXQ6</accession>
<dbReference type="AlphaFoldDB" id="A0A8H7ZXQ6"/>
<organism evidence="9 10">
    <name type="scientific">Olpidium bornovanus</name>
    <dbReference type="NCBI Taxonomy" id="278681"/>
    <lineage>
        <taxon>Eukaryota</taxon>
        <taxon>Fungi</taxon>
        <taxon>Fungi incertae sedis</taxon>
        <taxon>Olpidiomycota</taxon>
        <taxon>Olpidiomycotina</taxon>
        <taxon>Olpidiomycetes</taxon>
        <taxon>Olpidiales</taxon>
        <taxon>Olpidiaceae</taxon>
        <taxon>Olpidium</taxon>
    </lineage>
</organism>
<reference evidence="9 10" key="1">
    <citation type="journal article" name="Sci. Rep.">
        <title>Genome-scale phylogenetic analyses confirm Olpidium as the closest living zoosporic fungus to the non-flagellated, terrestrial fungi.</title>
        <authorList>
            <person name="Chang Y."/>
            <person name="Rochon D."/>
            <person name="Sekimoto S."/>
            <person name="Wang Y."/>
            <person name="Chovatia M."/>
            <person name="Sandor L."/>
            <person name="Salamov A."/>
            <person name="Grigoriev I.V."/>
            <person name="Stajich J.E."/>
            <person name="Spatafora J.W."/>
        </authorList>
    </citation>
    <scope>NUCLEOTIDE SEQUENCE [LARGE SCALE GENOMIC DNA]</scope>
    <source>
        <strain evidence="9">S191</strain>
    </source>
</reference>
<evidence type="ECO:0000256" key="2">
    <source>
        <dbReference type="ARBA" id="ARBA00004370"/>
    </source>
</evidence>
<protein>
    <submittedName>
        <fullName evidence="9">Uncharacterized protein</fullName>
    </submittedName>
</protein>
<evidence type="ECO:0000256" key="7">
    <source>
        <dbReference type="ARBA" id="ARBA00023136"/>
    </source>
</evidence>
<dbReference type="PANTHER" id="PTHR14360">
    <property type="entry name" value="PROTEIN FMP32, MITOCHONDRIAL"/>
    <property type="match status" value="1"/>
</dbReference>
<evidence type="ECO:0000313" key="9">
    <source>
        <dbReference type="EMBL" id="KAG5461117.1"/>
    </source>
</evidence>
<dbReference type="PANTHER" id="PTHR14360:SF1">
    <property type="entry name" value="PROTEIN FMP32, MITOCHONDRIAL"/>
    <property type="match status" value="1"/>
</dbReference>
<keyword evidence="10" id="KW-1185">Reference proteome</keyword>
<evidence type="ECO:0000313" key="10">
    <source>
        <dbReference type="Proteomes" id="UP000673691"/>
    </source>
</evidence>
<keyword evidence="4" id="KW-1133">Transmembrane helix</keyword>
<comment type="subcellular location">
    <subcellularLocation>
        <location evidence="2">Membrane</location>
    </subcellularLocation>
    <subcellularLocation>
        <location evidence="1">Mitochondrion</location>
    </subcellularLocation>
</comment>
<dbReference type="GO" id="GO:0033617">
    <property type="term" value="P:mitochondrial respiratory chain complex IV assembly"/>
    <property type="evidence" value="ECO:0007669"/>
    <property type="project" value="TreeGrafter"/>
</dbReference>
<dbReference type="OrthoDB" id="889336at2759"/>
<proteinExistence type="predicted"/>
<keyword evidence="7" id="KW-0472">Membrane</keyword>
<evidence type="ECO:0000256" key="6">
    <source>
        <dbReference type="ARBA" id="ARBA00023128"/>
    </source>
</evidence>
<dbReference type="EMBL" id="JAEFCI010004175">
    <property type="protein sequence ID" value="KAG5461117.1"/>
    <property type="molecule type" value="Genomic_DNA"/>
</dbReference>